<gene>
    <name evidence="1" type="ORF">L3Q82_009683</name>
</gene>
<evidence type="ECO:0000313" key="2">
    <source>
        <dbReference type="Proteomes" id="UP000831701"/>
    </source>
</evidence>
<evidence type="ECO:0000313" key="1">
    <source>
        <dbReference type="EMBL" id="KAI3367051.1"/>
    </source>
</evidence>
<sequence length="145" mass="16472">MTVHQRSPSILTELERIYKEEWQRIPKSRSLSGAEGRVQHMFQLPEEEESLLSLLYQVLDLLSVVGLIIVRYEGPTMVVSSANFTMVFVEWMAEQSLMKRVKRAGLSTQPCGVPVLRTSVEDVLSPDSHHLRPVGEEVPDPMAQR</sequence>
<name>A0ACB8WH35_9TELE</name>
<dbReference type="EMBL" id="CM041540">
    <property type="protein sequence ID" value="KAI3367051.1"/>
    <property type="molecule type" value="Genomic_DNA"/>
</dbReference>
<keyword evidence="2" id="KW-1185">Reference proteome</keyword>
<protein>
    <submittedName>
        <fullName evidence="1">Uncharacterized protein</fullName>
    </submittedName>
</protein>
<dbReference type="Proteomes" id="UP000831701">
    <property type="component" value="Chromosome 10"/>
</dbReference>
<organism evidence="1 2">
    <name type="scientific">Scortum barcoo</name>
    <name type="common">barcoo grunter</name>
    <dbReference type="NCBI Taxonomy" id="214431"/>
    <lineage>
        <taxon>Eukaryota</taxon>
        <taxon>Metazoa</taxon>
        <taxon>Chordata</taxon>
        <taxon>Craniata</taxon>
        <taxon>Vertebrata</taxon>
        <taxon>Euteleostomi</taxon>
        <taxon>Actinopterygii</taxon>
        <taxon>Neopterygii</taxon>
        <taxon>Teleostei</taxon>
        <taxon>Neoteleostei</taxon>
        <taxon>Acanthomorphata</taxon>
        <taxon>Eupercaria</taxon>
        <taxon>Centrarchiformes</taxon>
        <taxon>Terapontoidei</taxon>
        <taxon>Terapontidae</taxon>
        <taxon>Scortum</taxon>
    </lineage>
</organism>
<comment type="caution">
    <text evidence="1">The sequence shown here is derived from an EMBL/GenBank/DDBJ whole genome shotgun (WGS) entry which is preliminary data.</text>
</comment>
<reference evidence="1" key="1">
    <citation type="submission" date="2022-04" db="EMBL/GenBank/DDBJ databases">
        <title>Jade perch genome.</title>
        <authorList>
            <person name="Chao B."/>
        </authorList>
    </citation>
    <scope>NUCLEOTIDE SEQUENCE</scope>
    <source>
        <strain evidence="1">CB-2022</strain>
    </source>
</reference>
<accession>A0ACB8WH35</accession>
<proteinExistence type="predicted"/>